<dbReference type="Pfam" id="PF05137">
    <property type="entry name" value="PilN"/>
    <property type="match status" value="1"/>
</dbReference>
<dbReference type="RefSeq" id="WP_126463582.1">
    <property type="nucleotide sequence ID" value="NZ_AP018721.1"/>
</dbReference>
<dbReference type="InterPro" id="IPR007813">
    <property type="entry name" value="PilN"/>
</dbReference>
<dbReference type="EMBL" id="SLZY01000012">
    <property type="protein sequence ID" value="TCS71022.1"/>
    <property type="molecule type" value="Genomic_DNA"/>
</dbReference>
<keyword evidence="2" id="KW-0812">Transmembrane</keyword>
<evidence type="ECO:0000313" key="3">
    <source>
        <dbReference type="EMBL" id="TCS71022.1"/>
    </source>
</evidence>
<name>A0A4R3JTV5_9PROT</name>
<dbReference type="Proteomes" id="UP000295135">
    <property type="component" value="Unassembled WGS sequence"/>
</dbReference>
<dbReference type="GO" id="GO:0043683">
    <property type="term" value="P:type IV pilus assembly"/>
    <property type="evidence" value="ECO:0007669"/>
    <property type="project" value="TreeGrafter"/>
</dbReference>
<evidence type="ECO:0000256" key="1">
    <source>
        <dbReference type="SAM" id="Coils"/>
    </source>
</evidence>
<dbReference type="InterPro" id="IPR052534">
    <property type="entry name" value="Extracell_DNA_Util/SecSys_Comp"/>
</dbReference>
<dbReference type="OrthoDB" id="5296173at2"/>
<protein>
    <submittedName>
        <fullName evidence="3">Type IV pilus assembly protein PilN</fullName>
    </submittedName>
</protein>
<dbReference type="PANTHER" id="PTHR40278">
    <property type="entry name" value="DNA UTILIZATION PROTEIN HOFN"/>
    <property type="match status" value="1"/>
</dbReference>
<sequence>MSTIRINLLPHRQLKRERQAKQFNALAGGVAVLAVATVLASHMFITGAQDRQAQRNEFMRQEIAKIEEKLKEIKTLKEKIQALVARKKAVEDLQANRTVPVHILDELARRLPEGVHLRSFKLADKTLSIQGYAQSSALVSTYMRNIEDSDWFENPVLIEVRAATVNNVRSNDFSLTITVSDPNAKPAPQKAP</sequence>
<evidence type="ECO:0000256" key="2">
    <source>
        <dbReference type="SAM" id="Phobius"/>
    </source>
</evidence>
<dbReference type="GO" id="GO:0043107">
    <property type="term" value="P:type IV pilus-dependent motility"/>
    <property type="evidence" value="ECO:0007669"/>
    <property type="project" value="TreeGrafter"/>
</dbReference>
<proteinExistence type="predicted"/>
<keyword evidence="1" id="KW-0175">Coiled coil</keyword>
<feature type="transmembrane region" description="Helical" evidence="2">
    <location>
        <begin position="23"/>
        <end position="45"/>
    </location>
</feature>
<dbReference type="PANTHER" id="PTHR40278:SF2">
    <property type="entry name" value="TYPE IV PILUS INNER MEMBRANE COMPONENT PILN"/>
    <property type="match status" value="1"/>
</dbReference>
<organism evidence="3 4">
    <name type="scientific">Sulfuritortus calidifontis</name>
    <dbReference type="NCBI Taxonomy" id="1914471"/>
    <lineage>
        <taxon>Bacteria</taxon>
        <taxon>Pseudomonadati</taxon>
        <taxon>Pseudomonadota</taxon>
        <taxon>Betaproteobacteria</taxon>
        <taxon>Nitrosomonadales</taxon>
        <taxon>Thiobacillaceae</taxon>
        <taxon>Sulfuritortus</taxon>
    </lineage>
</organism>
<accession>A0A4R3JTV5</accession>
<keyword evidence="2" id="KW-0472">Membrane</keyword>
<gene>
    <name evidence="3" type="ORF">EDC61_11238</name>
</gene>
<feature type="coiled-coil region" evidence="1">
    <location>
        <begin position="49"/>
        <end position="93"/>
    </location>
</feature>
<reference evidence="3 4" key="1">
    <citation type="submission" date="2019-03" db="EMBL/GenBank/DDBJ databases">
        <title>Genomic Encyclopedia of Type Strains, Phase IV (KMG-IV): sequencing the most valuable type-strain genomes for metagenomic binning, comparative biology and taxonomic classification.</title>
        <authorList>
            <person name="Goeker M."/>
        </authorList>
    </citation>
    <scope>NUCLEOTIDE SEQUENCE [LARGE SCALE GENOMIC DNA]</scope>
    <source>
        <strain evidence="3 4">DSM 103923</strain>
    </source>
</reference>
<evidence type="ECO:0000313" key="4">
    <source>
        <dbReference type="Proteomes" id="UP000295135"/>
    </source>
</evidence>
<keyword evidence="4" id="KW-1185">Reference proteome</keyword>
<dbReference type="AlphaFoldDB" id="A0A4R3JTV5"/>
<comment type="caution">
    <text evidence="3">The sequence shown here is derived from an EMBL/GenBank/DDBJ whole genome shotgun (WGS) entry which is preliminary data.</text>
</comment>
<keyword evidence="2" id="KW-1133">Transmembrane helix</keyword>